<dbReference type="InterPro" id="IPR000719">
    <property type="entry name" value="Prot_kinase_dom"/>
</dbReference>
<dbReference type="InterPro" id="IPR011009">
    <property type="entry name" value="Kinase-like_dom_sf"/>
</dbReference>
<gene>
    <name evidence="6" type="ORF">CDV56_107031</name>
</gene>
<dbReference type="OrthoDB" id="1668230at2759"/>
<keyword evidence="2" id="KW-0547">Nucleotide-binding</keyword>
<dbReference type="GeneID" id="38129005"/>
<evidence type="ECO:0000259" key="5">
    <source>
        <dbReference type="PROSITE" id="PS50011"/>
    </source>
</evidence>
<evidence type="ECO:0000256" key="3">
    <source>
        <dbReference type="ARBA" id="ARBA00022777"/>
    </source>
</evidence>
<dbReference type="Pfam" id="PF07714">
    <property type="entry name" value="PK_Tyr_Ser-Thr"/>
    <property type="match status" value="1"/>
</dbReference>
<keyword evidence="7" id="KW-1185">Reference proteome</keyword>
<dbReference type="PANTHER" id="PTHR44329">
    <property type="entry name" value="SERINE/THREONINE-PROTEIN KINASE TNNI3K-RELATED"/>
    <property type="match status" value="1"/>
</dbReference>
<dbReference type="InterPro" id="IPR051681">
    <property type="entry name" value="Ser/Thr_Kinases-Pseudokinases"/>
</dbReference>
<dbReference type="GO" id="GO:0004674">
    <property type="term" value="F:protein serine/threonine kinase activity"/>
    <property type="evidence" value="ECO:0007669"/>
    <property type="project" value="TreeGrafter"/>
</dbReference>
<evidence type="ECO:0000313" key="7">
    <source>
        <dbReference type="Proteomes" id="UP000215305"/>
    </source>
</evidence>
<dbReference type="Gene3D" id="1.10.510.10">
    <property type="entry name" value="Transferase(Phosphotransferase) domain 1"/>
    <property type="match status" value="1"/>
</dbReference>
<name>A0A397HFD3_ASPTH</name>
<accession>A0A397HFD3</accession>
<dbReference type="AlphaFoldDB" id="A0A397HFD3"/>
<evidence type="ECO:0000256" key="1">
    <source>
        <dbReference type="ARBA" id="ARBA00022679"/>
    </source>
</evidence>
<dbReference type="GO" id="GO:0005524">
    <property type="term" value="F:ATP binding"/>
    <property type="evidence" value="ECO:0007669"/>
    <property type="project" value="UniProtKB-KW"/>
</dbReference>
<dbReference type="SUPFAM" id="SSF56112">
    <property type="entry name" value="Protein kinase-like (PK-like)"/>
    <property type="match status" value="1"/>
</dbReference>
<reference evidence="6" key="1">
    <citation type="submission" date="2018-08" db="EMBL/GenBank/DDBJ databases">
        <title>Draft genome sequence of azole-resistant Aspergillus thermomutatus (Neosartorya pseudofischeri) strain HMR AF 39, isolated from a human nasal aspirate.</title>
        <authorList>
            <person name="Parent-Michaud M."/>
            <person name="Dufresne P.J."/>
            <person name="Fournier E."/>
            <person name="Martineau C."/>
            <person name="Moreira S."/>
            <person name="Perkins V."/>
            <person name="De Repentigny L."/>
            <person name="Dufresne S.F."/>
        </authorList>
    </citation>
    <scope>NUCLEOTIDE SEQUENCE [LARGE SCALE GENOMIC DNA]</scope>
    <source>
        <strain evidence="6">HMR AF 39</strain>
    </source>
</reference>
<dbReference type="STRING" id="41047.A0A397HFD3"/>
<evidence type="ECO:0000256" key="2">
    <source>
        <dbReference type="ARBA" id="ARBA00022741"/>
    </source>
</evidence>
<protein>
    <recommendedName>
        <fullName evidence="5">Protein kinase domain-containing protein</fullName>
    </recommendedName>
</protein>
<evidence type="ECO:0000256" key="4">
    <source>
        <dbReference type="ARBA" id="ARBA00022840"/>
    </source>
</evidence>
<organism evidence="6 7">
    <name type="scientific">Aspergillus thermomutatus</name>
    <name type="common">Neosartorya pseudofischeri</name>
    <dbReference type="NCBI Taxonomy" id="41047"/>
    <lineage>
        <taxon>Eukaryota</taxon>
        <taxon>Fungi</taxon>
        <taxon>Dikarya</taxon>
        <taxon>Ascomycota</taxon>
        <taxon>Pezizomycotina</taxon>
        <taxon>Eurotiomycetes</taxon>
        <taxon>Eurotiomycetidae</taxon>
        <taxon>Eurotiales</taxon>
        <taxon>Aspergillaceae</taxon>
        <taxon>Aspergillus</taxon>
        <taxon>Aspergillus subgen. Fumigati</taxon>
    </lineage>
</organism>
<keyword evidence="1" id="KW-0808">Transferase</keyword>
<dbReference type="InterPro" id="IPR001245">
    <property type="entry name" value="Ser-Thr/Tyr_kinase_cat_dom"/>
</dbReference>
<dbReference type="Proteomes" id="UP000215305">
    <property type="component" value="Unassembled WGS sequence"/>
</dbReference>
<dbReference type="RefSeq" id="XP_026616203.1">
    <property type="nucleotide sequence ID" value="XM_026760650.1"/>
</dbReference>
<evidence type="ECO:0000313" key="6">
    <source>
        <dbReference type="EMBL" id="RHZ60738.1"/>
    </source>
</evidence>
<dbReference type="VEuPathDB" id="FungiDB:CDV56_107031"/>
<dbReference type="EMBL" id="NKHU02000049">
    <property type="protein sequence ID" value="RHZ60738.1"/>
    <property type="molecule type" value="Genomic_DNA"/>
</dbReference>
<keyword evidence="3" id="KW-0418">Kinase</keyword>
<comment type="caution">
    <text evidence="6">The sequence shown here is derived from an EMBL/GenBank/DDBJ whole genome shotgun (WGS) entry which is preliminary data.</text>
</comment>
<keyword evidence="4" id="KW-0067">ATP-binding</keyword>
<sequence>MALVKLPHRLASHDFLSVGAVGWVYRINDRIVLKYPKDPDDTAFNREVQVFDLLEKHDICPDIVQNFLCVPNGIFLAYLSGGSLDQRLQRNRRHTDNGTEVFRIEPTSLVERWTMELCSAVSWLESLGRVHGDIRPPNLLLDAEDHLKLADFDSVASIGEPYAGAAPPWARLQGSEAGSENGTFGMCGARTEQFAIGSIIYSMTRGYEPYEFETLIEGGPEIVKRLQKMEFPKLNGGDLDGIIERCWKGGFSSLCDLLEEAKLLGGAIQLPRATSLSREDCDKIRKDFRSGDNWVPGSKLKLLSRDTRNGGMAKDTNSWYSKNKAEESVGFNAPYEEIKYEKKNKNKKSKK</sequence>
<feature type="domain" description="Protein kinase" evidence="5">
    <location>
        <begin position="10"/>
        <end position="270"/>
    </location>
</feature>
<dbReference type="PANTHER" id="PTHR44329:SF288">
    <property type="entry name" value="MITOGEN-ACTIVATED PROTEIN KINASE KINASE KINASE 20"/>
    <property type="match status" value="1"/>
</dbReference>
<dbReference type="PROSITE" id="PS50011">
    <property type="entry name" value="PROTEIN_KINASE_DOM"/>
    <property type="match status" value="1"/>
</dbReference>
<dbReference type="SMART" id="SM00220">
    <property type="entry name" value="S_TKc"/>
    <property type="match status" value="1"/>
</dbReference>
<proteinExistence type="predicted"/>